<dbReference type="InterPro" id="IPR023455">
    <property type="entry name" value="Dihydroorotate_DHASE_ETsu"/>
</dbReference>
<dbReference type="GO" id="GO:0009055">
    <property type="term" value="F:electron transfer activity"/>
    <property type="evidence" value="ECO:0007669"/>
    <property type="project" value="UniProtKB-UniRule"/>
</dbReference>
<protein>
    <recommendedName>
        <fullName evidence="11">Dihydroorotate dehydrogenase B (NAD(+)), electron transfer subunit</fullName>
    </recommendedName>
    <alternativeName>
        <fullName evidence="11">Dihydroorotate oxidase B, electron transfer subunit</fullName>
    </alternativeName>
</protein>
<dbReference type="PANTHER" id="PTHR43513">
    <property type="entry name" value="DIHYDROOROTATE DEHYDROGENASE B (NAD(+)), ELECTRON TRANSFER SUBUNIT"/>
    <property type="match status" value="1"/>
</dbReference>
<keyword evidence="8 11" id="KW-0249">Electron transport</keyword>
<comment type="cofactor">
    <cofactor evidence="11 12">
        <name>FAD</name>
        <dbReference type="ChEBI" id="CHEBI:57692"/>
    </cofactor>
    <text evidence="11 12">Binds 1 FAD per subunit.</text>
</comment>
<evidence type="ECO:0000256" key="13">
    <source>
        <dbReference type="PIRSR" id="PIRSR006816-2"/>
    </source>
</evidence>
<dbReference type="Pfam" id="PF10418">
    <property type="entry name" value="DHODB_Fe-S_bind"/>
    <property type="match status" value="1"/>
</dbReference>
<evidence type="ECO:0000256" key="1">
    <source>
        <dbReference type="ARBA" id="ARBA00006422"/>
    </source>
</evidence>
<evidence type="ECO:0000256" key="2">
    <source>
        <dbReference type="ARBA" id="ARBA00022448"/>
    </source>
</evidence>
<keyword evidence="9 11" id="KW-0408">Iron</keyword>
<dbReference type="InterPro" id="IPR012165">
    <property type="entry name" value="Cyt_c3_hydrogenase_gsu"/>
</dbReference>
<dbReference type="PROSITE" id="PS51384">
    <property type="entry name" value="FAD_FR"/>
    <property type="match status" value="1"/>
</dbReference>
<dbReference type="Gene3D" id="2.40.30.10">
    <property type="entry name" value="Translation factors"/>
    <property type="match status" value="1"/>
</dbReference>
<dbReference type="InterPro" id="IPR001433">
    <property type="entry name" value="OxRdtase_FAD/NAD-bd"/>
</dbReference>
<name>E1YKV1_9BACT</name>
<dbReference type="EMBL" id="FR695877">
    <property type="protein sequence ID" value="CBX30734.1"/>
    <property type="molecule type" value="Genomic_DNA"/>
</dbReference>
<dbReference type="InterPro" id="IPR039261">
    <property type="entry name" value="FNR_nucleotide-bd"/>
</dbReference>
<comment type="cofactor">
    <cofactor evidence="11">
        <name>[2Fe-2S] cluster</name>
        <dbReference type="ChEBI" id="CHEBI:190135"/>
    </cofactor>
    <text evidence="11">Binds 1 [2Fe-2S] cluster per subunit.</text>
</comment>
<keyword evidence="4 11" id="KW-0001">2Fe-2S</keyword>
<feature type="binding site" evidence="11 13">
    <location>
        <position position="252"/>
    </location>
    <ligand>
        <name>[2Fe-2S] cluster</name>
        <dbReference type="ChEBI" id="CHEBI:190135"/>
    </ligand>
</feature>
<comment type="subunit">
    <text evidence="11">Heterotetramer of 2 PyrK and 2 PyrD type B subunits.</text>
</comment>
<evidence type="ECO:0000256" key="4">
    <source>
        <dbReference type="ARBA" id="ARBA00022714"/>
    </source>
</evidence>
<evidence type="ECO:0000256" key="10">
    <source>
        <dbReference type="ARBA" id="ARBA00023014"/>
    </source>
</evidence>
<comment type="pathway">
    <text evidence="11">Pyrimidine metabolism; UMP biosynthesis via de novo pathway; orotate from (S)-dihydroorotate (NAD(+) route): step 1/1.</text>
</comment>
<comment type="similarity">
    <text evidence="1 11">Belongs to the PyrK family.</text>
</comment>
<dbReference type="InterPro" id="IPR037117">
    <property type="entry name" value="Dihydroorotate_DH_ele_sf"/>
</dbReference>
<accession>E1YKV1</accession>
<dbReference type="SUPFAM" id="SSF52343">
    <property type="entry name" value="Ferredoxin reductase-like, C-terminal NADP-linked domain"/>
    <property type="match status" value="1"/>
</dbReference>
<evidence type="ECO:0000256" key="11">
    <source>
        <dbReference type="HAMAP-Rule" id="MF_01211"/>
    </source>
</evidence>
<organism evidence="15">
    <name type="scientific">uncultured Desulfobacterium sp</name>
    <dbReference type="NCBI Taxonomy" id="201089"/>
    <lineage>
        <taxon>Bacteria</taxon>
        <taxon>Pseudomonadati</taxon>
        <taxon>Thermodesulfobacteriota</taxon>
        <taxon>Desulfobacteria</taxon>
        <taxon>Desulfobacterales</taxon>
        <taxon>Desulfobacteriaceae</taxon>
        <taxon>Desulfobacterium</taxon>
        <taxon>environmental samples</taxon>
    </lineage>
</organism>
<evidence type="ECO:0000256" key="5">
    <source>
        <dbReference type="ARBA" id="ARBA00022723"/>
    </source>
</evidence>
<keyword evidence="10 11" id="KW-0411">Iron-sulfur</keyword>
<reference evidence="15" key="1">
    <citation type="journal article" date="2011" name="Environ. Microbiol.">
        <title>Genomic insights into the metabolic potential of the polycyclic aromatic hydrocarbon degrading sulfate-reducing Deltaproteobacterium N47.</title>
        <authorList>
            <person name="Bergmann F."/>
            <person name="Selesi D."/>
            <person name="Weinmaier T."/>
            <person name="Tischler P."/>
            <person name="Rattei T."/>
            <person name="Meckenstock R.U."/>
        </authorList>
    </citation>
    <scope>NUCLEOTIDE SEQUENCE</scope>
</reference>
<feature type="binding site" evidence="11 13">
    <location>
        <position position="230"/>
    </location>
    <ligand>
        <name>[2Fe-2S] cluster</name>
        <dbReference type="ChEBI" id="CHEBI:190135"/>
    </ligand>
</feature>
<dbReference type="HAMAP" id="MF_01211">
    <property type="entry name" value="DHODB_Fe_S_bind"/>
    <property type="match status" value="1"/>
</dbReference>
<evidence type="ECO:0000259" key="14">
    <source>
        <dbReference type="PROSITE" id="PS51384"/>
    </source>
</evidence>
<sequence length="266" mass="29127">MFLGKVQVLWNNRVSSSYYKIGLNCSEDLSAAMPGQFVMIRLTSGIMPLLRRPFSVHNVKDNKTNGKYIEILYDVVGEFTGRLSEIKAGEWLDIMGPLGKGFVLNKNYSKIFIVAGGIGVAPMFFLSSYLVEKQNVDSLSIKIFLGARTKECVLCRDDFFNYGLEIITATDDGSEGEPCFITNSVETALAQSRPEIIFACGPLGMLQSLAGIAQKYEVPCQVSMESLMACGIGACLGCALEGNDKNSYLHVCKDGPVFDSRDIKFG</sequence>
<dbReference type="Pfam" id="PF00175">
    <property type="entry name" value="NAD_binding_1"/>
    <property type="match status" value="1"/>
</dbReference>
<dbReference type="Gene3D" id="2.10.240.10">
    <property type="entry name" value="Dihydroorotate dehydrogenase, electron transfer subunit"/>
    <property type="match status" value="1"/>
</dbReference>
<feature type="binding site" evidence="11 12">
    <location>
        <begin position="52"/>
        <end position="55"/>
    </location>
    <ligand>
        <name>FAD</name>
        <dbReference type="ChEBI" id="CHEBI:57692"/>
    </ligand>
</feature>
<dbReference type="InterPro" id="IPR050353">
    <property type="entry name" value="PyrK_electron_transfer"/>
</dbReference>
<comment type="cofactor">
    <cofactor evidence="13">
        <name>[2Fe-2S] cluster</name>
        <dbReference type="ChEBI" id="CHEBI:190135"/>
    </cofactor>
    <text evidence="13">Binds 1 [2Fe-2S] cluster per subunit.</text>
</comment>
<dbReference type="Gene3D" id="3.40.50.80">
    <property type="entry name" value="Nucleotide-binding domain of ferredoxin-NADP reductase (FNR) module"/>
    <property type="match status" value="1"/>
</dbReference>
<dbReference type="GO" id="GO:0044205">
    <property type="term" value="P:'de novo' UMP biosynthetic process"/>
    <property type="evidence" value="ECO:0007669"/>
    <property type="project" value="UniProtKB-UniRule"/>
</dbReference>
<dbReference type="AlphaFoldDB" id="E1YKV1"/>
<dbReference type="PANTHER" id="PTHR43513:SF3">
    <property type="entry name" value="DIHYDROOROTATE DEHYDROGENASE B (NAD(+)), ELECTRON TRANSFER SUBUNIT-RELATED"/>
    <property type="match status" value="1"/>
</dbReference>
<evidence type="ECO:0000256" key="8">
    <source>
        <dbReference type="ARBA" id="ARBA00022982"/>
    </source>
</evidence>
<dbReference type="GO" id="GO:0016491">
    <property type="term" value="F:oxidoreductase activity"/>
    <property type="evidence" value="ECO:0007669"/>
    <property type="project" value="InterPro"/>
</dbReference>
<dbReference type="GO" id="GO:0050660">
    <property type="term" value="F:flavin adenine dinucleotide binding"/>
    <property type="evidence" value="ECO:0007669"/>
    <property type="project" value="InterPro"/>
</dbReference>
<keyword evidence="6 11" id="KW-0274">FAD</keyword>
<comment type="caution">
    <text evidence="11">Lacks conserved residue(s) required for the propagation of feature annotation.</text>
</comment>
<dbReference type="PIRSF" id="PIRSF006816">
    <property type="entry name" value="Cyc3_hyd_g"/>
    <property type="match status" value="1"/>
</dbReference>
<keyword evidence="3 11" id="KW-0285">Flavoprotein</keyword>
<dbReference type="InterPro" id="IPR017927">
    <property type="entry name" value="FAD-bd_FR_type"/>
</dbReference>
<keyword evidence="7 11" id="KW-0665">Pyrimidine biosynthesis</keyword>
<dbReference type="GO" id="GO:0046872">
    <property type="term" value="F:metal ion binding"/>
    <property type="evidence" value="ECO:0007669"/>
    <property type="project" value="UniProtKB-KW"/>
</dbReference>
<evidence type="ECO:0000256" key="12">
    <source>
        <dbReference type="PIRSR" id="PIRSR006816-1"/>
    </source>
</evidence>
<evidence type="ECO:0000256" key="3">
    <source>
        <dbReference type="ARBA" id="ARBA00022630"/>
    </source>
</evidence>
<dbReference type="SUPFAM" id="SSF63380">
    <property type="entry name" value="Riboflavin synthase domain-like"/>
    <property type="match status" value="1"/>
</dbReference>
<evidence type="ECO:0000256" key="6">
    <source>
        <dbReference type="ARBA" id="ARBA00022827"/>
    </source>
</evidence>
<keyword evidence="5 11" id="KW-0479">Metal-binding</keyword>
<evidence type="ECO:0000313" key="15">
    <source>
        <dbReference type="EMBL" id="CBX30734.1"/>
    </source>
</evidence>
<dbReference type="InterPro" id="IPR019480">
    <property type="entry name" value="Dihydroorotate_DH_Fe-S-bd"/>
</dbReference>
<proteinExistence type="inferred from homology"/>
<feature type="domain" description="FAD-binding FR-type" evidence="14">
    <location>
        <begin position="1"/>
        <end position="104"/>
    </location>
</feature>
<evidence type="ECO:0000256" key="7">
    <source>
        <dbReference type="ARBA" id="ARBA00022975"/>
    </source>
</evidence>
<keyword evidence="2 11" id="KW-0813">Transport</keyword>
<dbReference type="UniPathway" id="UPA00070">
    <property type="reaction ID" value="UER00945"/>
</dbReference>
<feature type="binding site" evidence="11 13">
    <location>
        <position position="238"/>
    </location>
    <ligand>
        <name>[2Fe-2S] cluster</name>
        <dbReference type="ChEBI" id="CHEBI:190135"/>
    </ligand>
</feature>
<dbReference type="CDD" id="cd06218">
    <property type="entry name" value="DHOD_e_trans"/>
    <property type="match status" value="1"/>
</dbReference>
<dbReference type="GO" id="GO:0051537">
    <property type="term" value="F:2 iron, 2 sulfur cluster binding"/>
    <property type="evidence" value="ECO:0007669"/>
    <property type="project" value="UniProtKB-KW"/>
</dbReference>
<evidence type="ECO:0000256" key="9">
    <source>
        <dbReference type="ARBA" id="ARBA00023004"/>
    </source>
</evidence>
<gene>
    <name evidence="11" type="primary">pyrK</name>
    <name evidence="15" type="ORF">N47_E42460</name>
</gene>
<dbReference type="InterPro" id="IPR017938">
    <property type="entry name" value="Riboflavin_synthase-like_b-brl"/>
</dbReference>
<comment type="function">
    <text evidence="11">Responsible for channeling the electrons from the oxidation of dihydroorotate from the FMN redox center in the PyrD type B subunit to the ultimate electron acceptor NAD(+).</text>
</comment>
<feature type="binding site" evidence="11 13">
    <location>
        <position position="235"/>
    </location>
    <ligand>
        <name>[2Fe-2S] cluster</name>
        <dbReference type="ChEBI" id="CHEBI:190135"/>
    </ligand>
</feature>